<protein>
    <submittedName>
        <fullName evidence="1">Uncharacterized protein</fullName>
    </submittedName>
</protein>
<evidence type="ECO:0000313" key="2">
    <source>
        <dbReference type="Proteomes" id="UP001497644"/>
    </source>
</evidence>
<evidence type="ECO:0000313" key="1">
    <source>
        <dbReference type="EMBL" id="CAL1689287.1"/>
    </source>
</evidence>
<organism evidence="1 2">
    <name type="scientific">Lasius platythorax</name>
    <dbReference type="NCBI Taxonomy" id="488582"/>
    <lineage>
        <taxon>Eukaryota</taxon>
        <taxon>Metazoa</taxon>
        <taxon>Ecdysozoa</taxon>
        <taxon>Arthropoda</taxon>
        <taxon>Hexapoda</taxon>
        <taxon>Insecta</taxon>
        <taxon>Pterygota</taxon>
        <taxon>Neoptera</taxon>
        <taxon>Endopterygota</taxon>
        <taxon>Hymenoptera</taxon>
        <taxon>Apocrita</taxon>
        <taxon>Aculeata</taxon>
        <taxon>Formicoidea</taxon>
        <taxon>Formicidae</taxon>
        <taxon>Formicinae</taxon>
        <taxon>Lasius</taxon>
        <taxon>Lasius</taxon>
    </lineage>
</organism>
<proteinExistence type="predicted"/>
<name>A0AAV2PAB8_9HYME</name>
<accession>A0AAV2PAB8</accession>
<keyword evidence="2" id="KW-1185">Reference proteome</keyword>
<dbReference type="Proteomes" id="UP001497644">
    <property type="component" value="Chromosome 9"/>
</dbReference>
<reference evidence="1" key="1">
    <citation type="submission" date="2024-04" db="EMBL/GenBank/DDBJ databases">
        <authorList>
            <consortium name="Molecular Ecology Group"/>
        </authorList>
    </citation>
    <scope>NUCLEOTIDE SEQUENCE</scope>
</reference>
<gene>
    <name evidence="1" type="ORF">LPLAT_LOCUS14239</name>
</gene>
<sequence length="85" mass="9506">MESDHGMTLRLRDLKSTPLRAGVYGIQCLVLPSKGSYKLTRVSDGLVHSMSWIHCGPKDYSAVEWMMVKRSRTTLIGAPLITRSN</sequence>
<dbReference type="EMBL" id="OZ034832">
    <property type="protein sequence ID" value="CAL1689287.1"/>
    <property type="molecule type" value="Genomic_DNA"/>
</dbReference>
<dbReference type="AlphaFoldDB" id="A0AAV2PAB8"/>